<name>A0A9N9BYN5_9GLOM</name>
<dbReference type="Proteomes" id="UP000789831">
    <property type="component" value="Unassembled WGS sequence"/>
</dbReference>
<feature type="non-terminal residue" evidence="2">
    <location>
        <position position="1"/>
    </location>
</feature>
<evidence type="ECO:0000313" key="2">
    <source>
        <dbReference type="EMBL" id="CAG8580637.1"/>
    </source>
</evidence>
<keyword evidence="1" id="KW-1133">Transmembrane helix</keyword>
<dbReference type="OrthoDB" id="10472244at2759"/>
<feature type="transmembrane region" description="Helical" evidence="1">
    <location>
        <begin position="87"/>
        <end position="112"/>
    </location>
</feature>
<comment type="caution">
    <text evidence="2">The sequence shown here is derived from an EMBL/GenBank/DDBJ whole genome shotgun (WGS) entry which is preliminary data.</text>
</comment>
<keyword evidence="1" id="KW-0472">Membrane</keyword>
<gene>
    <name evidence="2" type="ORF">AGERDE_LOCUS8103</name>
</gene>
<protein>
    <submittedName>
        <fullName evidence="2">11120_t:CDS:1</fullName>
    </submittedName>
</protein>
<evidence type="ECO:0000313" key="3">
    <source>
        <dbReference type="Proteomes" id="UP000789831"/>
    </source>
</evidence>
<reference evidence="2" key="1">
    <citation type="submission" date="2021-06" db="EMBL/GenBank/DDBJ databases">
        <authorList>
            <person name="Kallberg Y."/>
            <person name="Tangrot J."/>
            <person name="Rosling A."/>
        </authorList>
    </citation>
    <scope>NUCLEOTIDE SEQUENCE</scope>
    <source>
        <strain evidence="2">MT106</strain>
    </source>
</reference>
<keyword evidence="1" id="KW-0812">Transmembrane</keyword>
<dbReference type="EMBL" id="CAJVPL010001631">
    <property type="protein sequence ID" value="CAG8580637.1"/>
    <property type="molecule type" value="Genomic_DNA"/>
</dbReference>
<evidence type="ECO:0000256" key="1">
    <source>
        <dbReference type="SAM" id="Phobius"/>
    </source>
</evidence>
<accession>A0A9N9BYN5</accession>
<keyword evidence="3" id="KW-1185">Reference proteome</keyword>
<proteinExistence type="predicted"/>
<dbReference type="AlphaFoldDB" id="A0A9N9BYN5"/>
<organism evidence="2 3">
    <name type="scientific">Ambispora gerdemannii</name>
    <dbReference type="NCBI Taxonomy" id="144530"/>
    <lineage>
        <taxon>Eukaryota</taxon>
        <taxon>Fungi</taxon>
        <taxon>Fungi incertae sedis</taxon>
        <taxon>Mucoromycota</taxon>
        <taxon>Glomeromycotina</taxon>
        <taxon>Glomeromycetes</taxon>
        <taxon>Archaeosporales</taxon>
        <taxon>Ambisporaceae</taxon>
        <taxon>Ambispora</taxon>
    </lineage>
</organism>
<sequence length="220" mass="25972">DNNNNINDKYEKNVNFEDYNFDELPDDYAVANEDQAYEFGFFEGYPIVFLTDKQKTKIDQEQIAKLINKDSPENNPLLSSKRLDPHLPITIIIFVIPPIVLLFLITIFYIYWKFFLVPRNMKKVNVRYIKASLYCPDEEKCGKNRCDAKIDDDNNDDPRPFISLKMKPTANLVRKTTDFERGLDYEDVDYDDECCAFYSGINNEERIGWSKKKKQEFGFF</sequence>